<proteinExistence type="predicted"/>
<comment type="caution">
    <text evidence="1">The sequence shown here is derived from an EMBL/GenBank/DDBJ whole genome shotgun (WGS) entry which is preliminary data.</text>
</comment>
<reference evidence="1 2" key="1">
    <citation type="submission" date="2019-05" db="EMBL/GenBank/DDBJ databases">
        <title>Another draft genome of Portunus trituberculatus and its Hox gene families provides insights of decapod evolution.</title>
        <authorList>
            <person name="Jeong J.-H."/>
            <person name="Song I."/>
            <person name="Kim S."/>
            <person name="Choi T."/>
            <person name="Kim D."/>
            <person name="Ryu S."/>
            <person name="Kim W."/>
        </authorList>
    </citation>
    <scope>NUCLEOTIDE SEQUENCE [LARGE SCALE GENOMIC DNA]</scope>
    <source>
        <tissue evidence="1">Muscle</tissue>
    </source>
</reference>
<dbReference type="EMBL" id="VSRR010048075">
    <property type="protein sequence ID" value="MPC78304.1"/>
    <property type="molecule type" value="Genomic_DNA"/>
</dbReference>
<evidence type="ECO:0000313" key="2">
    <source>
        <dbReference type="Proteomes" id="UP000324222"/>
    </source>
</evidence>
<organism evidence="1 2">
    <name type="scientific">Portunus trituberculatus</name>
    <name type="common">Swimming crab</name>
    <name type="synonym">Neptunus trituberculatus</name>
    <dbReference type="NCBI Taxonomy" id="210409"/>
    <lineage>
        <taxon>Eukaryota</taxon>
        <taxon>Metazoa</taxon>
        <taxon>Ecdysozoa</taxon>
        <taxon>Arthropoda</taxon>
        <taxon>Crustacea</taxon>
        <taxon>Multicrustacea</taxon>
        <taxon>Malacostraca</taxon>
        <taxon>Eumalacostraca</taxon>
        <taxon>Eucarida</taxon>
        <taxon>Decapoda</taxon>
        <taxon>Pleocyemata</taxon>
        <taxon>Brachyura</taxon>
        <taxon>Eubrachyura</taxon>
        <taxon>Portunoidea</taxon>
        <taxon>Portunidae</taxon>
        <taxon>Portuninae</taxon>
        <taxon>Portunus</taxon>
    </lineage>
</organism>
<gene>
    <name evidence="1" type="ORF">E2C01_072788</name>
</gene>
<dbReference type="Proteomes" id="UP000324222">
    <property type="component" value="Unassembled WGS sequence"/>
</dbReference>
<accession>A0A5B7ICC9</accession>
<sequence>MWLVGTRSWVNVAARHRKESTIVSRERERRKDVRYLILEAARRGARRGLLGWGTVYRVLGHTNT</sequence>
<keyword evidence="2" id="KW-1185">Reference proteome</keyword>
<dbReference type="AlphaFoldDB" id="A0A5B7ICC9"/>
<protein>
    <submittedName>
        <fullName evidence="1">Uncharacterized protein</fullName>
    </submittedName>
</protein>
<name>A0A5B7ICC9_PORTR</name>
<evidence type="ECO:0000313" key="1">
    <source>
        <dbReference type="EMBL" id="MPC78304.1"/>
    </source>
</evidence>